<dbReference type="RefSeq" id="XP_060549019.1">
    <property type="nucleotide sequence ID" value="XM_060693036.1"/>
</dbReference>
<evidence type="ECO:0000313" key="19">
    <source>
        <dbReference type="RefSeq" id="XP_060549019.1"/>
    </source>
</evidence>
<evidence type="ECO:0000256" key="3">
    <source>
        <dbReference type="ARBA" id="ARBA00008295"/>
    </source>
</evidence>
<keyword evidence="5" id="KW-1003">Cell membrane</keyword>
<dbReference type="KEGG" id="pgut:117659115"/>
<dbReference type="GO" id="GO:0005923">
    <property type="term" value="C:bicellular tight junction"/>
    <property type="evidence" value="ECO:0007669"/>
    <property type="project" value="UniProtKB-SubCell"/>
</dbReference>
<protein>
    <submittedName>
        <fullName evidence="13 14 15">Claudin-34-like</fullName>
    </submittedName>
</protein>
<evidence type="ECO:0000313" key="14">
    <source>
        <dbReference type="RefSeq" id="XP_060549014.1"/>
    </source>
</evidence>
<feature type="region of interest" description="Disordered" evidence="10">
    <location>
        <begin position="257"/>
        <end position="282"/>
    </location>
</feature>
<organism evidence="12 13">
    <name type="scientific">Pantherophis guttatus</name>
    <name type="common">Corn snake</name>
    <name type="synonym">Elaphe guttata</name>
    <dbReference type="NCBI Taxonomy" id="94885"/>
    <lineage>
        <taxon>Eukaryota</taxon>
        <taxon>Metazoa</taxon>
        <taxon>Chordata</taxon>
        <taxon>Craniata</taxon>
        <taxon>Vertebrata</taxon>
        <taxon>Euteleostomi</taxon>
        <taxon>Lepidosauria</taxon>
        <taxon>Squamata</taxon>
        <taxon>Bifurcata</taxon>
        <taxon>Unidentata</taxon>
        <taxon>Episquamata</taxon>
        <taxon>Toxicofera</taxon>
        <taxon>Serpentes</taxon>
        <taxon>Colubroidea</taxon>
        <taxon>Colubridae</taxon>
        <taxon>Colubrinae</taxon>
        <taxon>Pantherophis</taxon>
    </lineage>
</organism>
<evidence type="ECO:0000256" key="7">
    <source>
        <dbReference type="ARBA" id="ARBA00022949"/>
    </source>
</evidence>
<dbReference type="PRINTS" id="PR01077">
    <property type="entry name" value="CLAUDIN"/>
</dbReference>
<evidence type="ECO:0000256" key="1">
    <source>
        <dbReference type="ARBA" id="ARBA00004435"/>
    </source>
</evidence>
<dbReference type="RefSeq" id="XP_034263119.1">
    <property type="nucleotide sequence ID" value="XM_034407228.1"/>
</dbReference>
<evidence type="ECO:0000313" key="12">
    <source>
        <dbReference type="Proteomes" id="UP001652622"/>
    </source>
</evidence>
<gene>
    <name evidence="13 14 15 16 17 18 19" type="primary">LOC117659115</name>
</gene>
<dbReference type="RefSeq" id="XP_060549015.1">
    <property type="nucleotide sequence ID" value="XM_060693032.1"/>
</dbReference>
<sequence length="345" mass="39356">MRSNEDLLDPSSKFIYMSNKSLNGQVPSETESMITKWSVWINRAQFGGYLLSILGWILCITSTATDHWRLWHVKSKDNLYPGLLWIGIWRACYLHSTHPENRYIHCEEFTEDLKMLPTEIFLAQDLLSLCCIVGAVGITFMSFALWNVVRAITHKTFLLTLFNVGGLMNFLTGIIILIPISWNSYSILINADIMFPEDFHMPTSPLYQEIGAAIYIGYIAAVLLLVSGVMIMCNKRVFQNRQGSHILFPAATDISRNTGSSGTIDQRQKEEPEPRDDVVTSVHRTDIKKESVQSVQQQLLEDAKEVPIVLVTPYVVESQVEGEEEAVKRLDSRESRPRRKHHRPE</sequence>
<dbReference type="Gene3D" id="1.20.140.150">
    <property type="match status" value="1"/>
</dbReference>
<accession>A0A6P9B501</accession>
<dbReference type="InterPro" id="IPR006187">
    <property type="entry name" value="Claudin"/>
</dbReference>
<evidence type="ECO:0000313" key="18">
    <source>
        <dbReference type="RefSeq" id="XP_060549018.1"/>
    </source>
</evidence>
<dbReference type="RefSeq" id="XP_060549017.1">
    <property type="nucleotide sequence ID" value="XM_060693034.1"/>
</dbReference>
<keyword evidence="4" id="KW-0796">Tight junction</keyword>
<evidence type="ECO:0000256" key="8">
    <source>
        <dbReference type="ARBA" id="ARBA00022989"/>
    </source>
</evidence>
<keyword evidence="8 11" id="KW-1133">Transmembrane helix</keyword>
<feature type="transmembrane region" description="Helical" evidence="11">
    <location>
        <begin position="210"/>
        <end position="233"/>
    </location>
</feature>
<keyword evidence="6 11" id="KW-0812">Transmembrane</keyword>
<dbReference type="GO" id="GO:0005886">
    <property type="term" value="C:plasma membrane"/>
    <property type="evidence" value="ECO:0007669"/>
    <property type="project" value="UniProtKB-SubCell"/>
</dbReference>
<dbReference type="OMA" id="NRYVHCE"/>
<evidence type="ECO:0000256" key="4">
    <source>
        <dbReference type="ARBA" id="ARBA00022427"/>
    </source>
</evidence>
<evidence type="ECO:0000256" key="6">
    <source>
        <dbReference type="ARBA" id="ARBA00022692"/>
    </source>
</evidence>
<evidence type="ECO:0000256" key="9">
    <source>
        <dbReference type="ARBA" id="ARBA00023136"/>
    </source>
</evidence>
<feature type="transmembrane region" description="Helical" evidence="11">
    <location>
        <begin position="46"/>
        <end position="65"/>
    </location>
</feature>
<keyword evidence="12" id="KW-1185">Reference proteome</keyword>
<feature type="transmembrane region" description="Helical" evidence="11">
    <location>
        <begin position="158"/>
        <end position="182"/>
    </location>
</feature>
<dbReference type="RefSeq" id="XP_060549018.1">
    <property type="nucleotide sequence ID" value="XM_060693035.1"/>
</dbReference>
<evidence type="ECO:0000313" key="17">
    <source>
        <dbReference type="RefSeq" id="XP_060549017.1"/>
    </source>
</evidence>
<feature type="region of interest" description="Disordered" evidence="10">
    <location>
        <begin position="322"/>
        <end position="345"/>
    </location>
</feature>
<dbReference type="Pfam" id="PF13903">
    <property type="entry name" value="Claudin_2"/>
    <property type="match status" value="1"/>
</dbReference>
<dbReference type="RefSeq" id="XP_060549014.1">
    <property type="nucleotide sequence ID" value="XM_060693031.1"/>
</dbReference>
<dbReference type="OrthoDB" id="9425168at2759"/>
<keyword evidence="7" id="KW-0965">Cell junction</keyword>
<comment type="subcellular location">
    <subcellularLocation>
        <location evidence="1">Cell junction</location>
        <location evidence="1">Tight junction</location>
    </subcellularLocation>
    <subcellularLocation>
        <location evidence="2">Cell membrane</location>
        <topology evidence="2">Multi-pass membrane protein</topology>
    </subcellularLocation>
</comment>
<dbReference type="InterPro" id="IPR004031">
    <property type="entry name" value="PMP22/EMP/MP20/Claudin"/>
</dbReference>
<evidence type="ECO:0000313" key="13">
    <source>
        <dbReference type="RefSeq" id="XP_034263119.1"/>
    </source>
</evidence>
<evidence type="ECO:0000313" key="15">
    <source>
        <dbReference type="RefSeq" id="XP_060549015.1"/>
    </source>
</evidence>
<reference evidence="13" key="1">
    <citation type="submission" date="2025-04" db="UniProtKB">
        <authorList>
            <consortium name="RefSeq"/>
        </authorList>
    </citation>
    <scope>IDENTIFICATION</scope>
    <source>
        <tissue evidence="13 14">Blood</tissue>
    </source>
</reference>
<dbReference type="GO" id="GO:0005198">
    <property type="term" value="F:structural molecule activity"/>
    <property type="evidence" value="ECO:0007669"/>
    <property type="project" value="InterPro"/>
</dbReference>
<comment type="similarity">
    <text evidence="3">Belongs to the claudin family.</text>
</comment>
<dbReference type="GeneID" id="117659115"/>
<proteinExistence type="inferred from homology"/>
<feature type="compositionally biased region" description="Basic and acidic residues" evidence="10">
    <location>
        <begin position="325"/>
        <end position="335"/>
    </location>
</feature>
<feature type="compositionally biased region" description="Basic and acidic residues" evidence="10">
    <location>
        <begin position="266"/>
        <end position="282"/>
    </location>
</feature>
<evidence type="ECO:0000313" key="16">
    <source>
        <dbReference type="RefSeq" id="XP_060549016.1"/>
    </source>
</evidence>
<evidence type="ECO:0000256" key="2">
    <source>
        <dbReference type="ARBA" id="ARBA00004651"/>
    </source>
</evidence>
<dbReference type="PANTHER" id="PTHR12002">
    <property type="entry name" value="CLAUDIN"/>
    <property type="match status" value="1"/>
</dbReference>
<evidence type="ECO:0000256" key="11">
    <source>
        <dbReference type="SAM" id="Phobius"/>
    </source>
</evidence>
<name>A0A6P9B501_PANGU</name>
<dbReference type="RefSeq" id="XP_060549016.1">
    <property type="nucleotide sequence ID" value="XM_060693033.1"/>
</dbReference>
<evidence type="ECO:0000256" key="10">
    <source>
        <dbReference type="SAM" id="MobiDB-lite"/>
    </source>
</evidence>
<dbReference type="Proteomes" id="UP001652622">
    <property type="component" value="Unplaced"/>
</dbReference>
<dbReference type="AlphaFoldDB" id="A0A6P9B501"/>
<feature type="compositionally biased region" description="Basic residues" evidence="10">
    <location>
        <begin position="336"/>
        <end position="345"/>
    </location>
</feature>
<evidence type="ECO:0000256" key="5">
    <source>
        <dbReference type="ARBA" id="ARBA00022475"/>
    </source>
</evidence>
<keyword evidence="9 11" id="KW-0472">Membrane</keyword>
<feature type="transmembrane region" description="Helical" evidence="11">
    <location>
        <begin position="126"/>
        <end position="146"/>
    </location>
</feature>